<name>A0AAN6RMH2_9PLEO</name>
<dbReference type="PANTHER" id="PTHR47534">
    <property type="entry name" value="YALI0E05731P"/>
    <property type="match status" value="1"/>
</dbReference>
<comment type="caution">
    <text evidence="2">The sequence shown here is derived from an EMBL/GenBank/DDBJ whole genome shotgun (WGS) entry which is preliminary data.</text>
</comment>
<dbReference type="SUPFAM" id="SSF51735">
    <property type="entry name" value="NAD(P)-binding Rossmann-fold domains"/>
    <property type="match status" value="1"/>
</dbReference>
<organism evidence="2 3">
    <name type="scientific">Pseudopithomyces chartarum</name>
    <dbReference type="NCBI Taxonomy" id="1892770"/>
    <lineage>
        <taxon>Eukaryota</taxon>
        <taxon>Fungi</taxon>
        <taxon>Dikarya</taxon>
        <taxon>Ascomycota</taxon>
        <taxon>Pezizomycotina</taxon>
        <taxon>Dothideomycetes</taxon>
        <taxon>Pleosporomycetidae</taxon>
        <taxon>Pleosporales</taxon>
        <taxon>Massarineae</taxon>
        <taxon>Didymosphaeriaceae</taxon>
        <taxon>Pseudopithomyces</taxon>
    </lineage>
</organism>
<dbReference type="InterPro" id="IPR052228">
    <property type="entry name" value="Sec_Metab_Biosynth_Oxidored"/>
</dbReference>
<dbReference type="AlphaFoldDB" id="A0AAN6RMH2"/>
<gene>
    <name evidence="2" type="ORF">GRF29_8g1786082</name>
</gene>
<dbReference type="Proteomes" id="UP001280581">
    <property type="component" value="Unassembled WGS sequence"/>
</dbReference>
<proteinExistence type="predicted"/>
<accession>A0AAN6RMH2</accession>
<protein>
    <recommendedName>
        <fullName evidence="4">NAD(P)-binding protein</fullName>
    </recommendedName>
</protein>
<sequence length="349" mass="38600">MPSLAVIKPAISKLPNTSPVVAVLPGGTTGIGAYIAKALASTFAHHGSKLRVYIVGRNASRAEEVIADCIATCSGSDWRFVQTPDLALVSEVDRCCAEIIRQEKEAVRESGEAPKIDMLYMTYSYFLLKERSTTKEGVDAFIATVYYTRIRFIMQLLPLLTASRLPATVVSVYAGSFEDGTKAGEFPIGCPSDAAYSINTVRKHTSFMKTFLFEELAEQYSGKIRFTHIYPGLVDGPGFTNPEAPTWFKIVWRILKPLMSWYMTSPEVCGQVMLYLATESYPAHNSNNPEVGVARSSQGQIGDGAYSVGQRGDSQKGIMYEKVRQADTRRKIWDHTMETLDMAEKAGRR</sequence>
<dbReference type="Gene3D" id="3.40.50.720">
    <property type="entry name" value="NAD(P)-binding Rossmann-like Domain"/>
    <property type="match status" value="1"/>
</dbReference>
<reference evidence="2 3" key="1">
    <citation type="submission" date="2021-02" db="EMBL/GenBank/DDBJ databases">
        <title>Genome assembly of Pseudopithomyces chartarum.</title>
        <authorList>
            <person name="Jauregui R."/>
            <person name="Singh J."/>
            <person name="Voisey C."/>
        </authorList>
    </citation>
    <scope>NUCLEOTIDE SEQUENCE [LARGE SCALE GENOMIC DNA]</scope>
    <source>
        <strain evidence="2 3">AGR01</strain>
    </source>
</reference>
<evidence type="ECO:0000256" key="1">
    <source>
        <dbReference type="ARBA" id="ARBA00023002"/>
    </source>
</evidence>
<dbReference type="InterPro" id="IPR036291">
    <property type="entry name" value="NAD(P)-bd_dom_sf"/>
</dbReference>
<dbReference type="EMBL" id="WVTA01000002">
    <property type="protein sequence ID" value="KAK3215979.1"/>
    <property type="molecule type" value="Genomic_DNA"/>
</dbReference>
<evidence type="ECO:0000313" key="2">
    <source>
        <dbReference type="EMBL" id="KAK3215979.1"/>
    </source>
</evidence>
<dbReference type="PANTHER" id="PTHR47534:SF3">
    <property type="entry name" value="ALCOHOL DEHYDROGENASE-LIKE C-TERMINAL DOMAIN-CONTAINING PROTEIN"/>
    <property type="match status" value="1"/>
</dbReference>
<evidence type="ECO:0008006" key="4">
    <source>
        <dbReference type="Google" id="ProtNLM"/>
    </source>
</evidence>
<keyword evidence="1" id="KW-0560">Oxidoreductase</keyword>
<evidence type="ECO:0000313" key="3">
    <source>
        <dbReference type="Proteomes" id="UP001280581"/>
    </source>
</evidence>
<keyword evidence="3" id="KW-1185">Reference proteome</keyword>
<dbReference type="GO" id="GO:0016491">
    <property type="term" value="F:oxidoreductase activity"/>
    <property type="evidence" value="ECO:0007669"/>
    <property type="project" value="UniProtKB-KW"/>
</dbReference>